<name>D1C9E5_SPHTD</name>
<proteinExistence type="predicted"/>
<dbReference type="InParanoid" id="D1C9E5"/>
<evidence type="ECO:0000313" key="3">
    <source>
        <dbReference type="Proteomes" id="UP000002027"/>
    </source>
</evidence>
<evidence type="ECO:0000313" key="2">
    <source>
        <dbReference type="EMBL" id="ACZ40438.1"/>
    </source>
</evidence>
<gene>
    <name evidence="2" type="ordered locus">Sthe_3036</name>
</gene>
<sequence length="368" mass="38926">MSEPATASAAIRVVDVAGSHREIGRQHGQAVQSLAPMIRAAAERHQAEVPLPAEARRARLAELRAALERHSPATLEQIAGLAEGMDIDPDVLFGAATASYLHNLARAGHPGPEEGCTTWAASGAATRDGTPLLVKNRDYRLDHLSLQIVLRVRPERGIPWCAVTSAGAPGVYSSGMNAAGLAIADTHVPSRDLGPGLPRYSLMLHVLEEHETVDSALAYLASVPMQGTGNLVLADAHGTLATVECGYHTRAIVRRAGDAVVATNHFVSPALADAYIEAWPDAADHSRRRYAAVQTALAEAAGQVDPAFARALMARHDGPVGSICVHRTPERASETISCTIFRPADRLLEIAHGLPCASPYQTIPVVAE</sequence>
<dbReference type="PANTHER" id="PTHR34180">
    <property type="entry name" value="PEPTIDASE C45"/>
    <property type="match status" value="1"/>
</dbReference>
<dbReference type="RefSeq" id="WP_012873473.1">
    <property type="nucleotide sequence ID" value="NC_013524.1"/>
</dbReference>
<dbReference type="InterPro" id="IPR005079">
    <property type="entry name" value="Peptidase_C45_hydrolase"/>
</dbReference>
<evidence type="ECO:0000259" key="1">
    <source>
        <dbReference type="Pfam" id="PF03417"/>
    </source>
</evidence>
<dbReference type="Pfam" id="PF03417">
    <property type="entry name" value="AAT"/>
    <property type="match status" value="1"/>
</dbReference>
<dbReference type="HOGENOM" id="CLU_760437_0_0_0"/>
<dbReference type="GO" id="GO:0016740">
    <property type="term" value="F:transferase activity"/>
    <property type="evidence" value="ECO:0007669"/>
    <property type="project" value="UniProtKB-KW"/>
</dbReference>
<dbReference type="NCBIfam" id="NF040521">
    <property type="entry name" value="C45_proenzyme"/>
    <property type="match status" value="1"/>
</dbReference>
<dbReference type="STRING" id="479434.Sthe_3036"/>
<dbReference type="OrthoDB" id="8109453at2"/>
<reference evidence="3" key="1">
    <citation type="submission" date="2009-11" db="EMBL/GenBank/DDBJ databases">
        <title>The complete chromosome 2 of Sphaerobacter thermophilus DSM 20745.</title>
        <authorList>
            <person name="Lucas S."/>
            <person name="Copeland A."/>
            <person name="Lapidus A."/>
            <person name="Glavina del Rio T."/>
            <person name="Dalin E."/>
            <person name="Tice H."/>
            <person name="Bruce D."/>
            <person name="Goodwin L."/>
            <person name="Pitluck S."/>
            <person name="Kyrpides N."/>
            <person name="Mavromatis K."/>
            <person name="Ivanova N."/>
            <person name="Mikhailova N."/>
            <person name="LaButti K.M."/>
            <person name="Clum A."/>
            <person name="Sun H.I."/>
            <person name="Brettin T."/>
            <person name="Detter J.C."/>
            <person name="Han C."/>
            <person name="Larimer F."/>
            <person name="Land M."/>
            <person name="Hauser L."/>
            <person name="Markowitz V."/>
            <person name="Cheng J.F."/>
            <person name="Hugenholtz P."/>
            <person name="Woyke T."/>
            <person name="Wu D."/>
            <person name="Steenblock K."/>
            <person name="Schneider S."/>
            <person name="Pukall R."/>
            <person name="Goeker M."/>
            <person name="Klenk H.P."/>
            <person name="Eisen J.A."/>
        </authorList>
    </citation>
    <scope>NUCLEOTIDE SEQUENCE [LARGE SCALE GENOMIC DNA]</scope>
    <source>
        <strain evidence="3">ATCC 49802 / DSM 20745 / S 6022</strain>
    </source>
</reference>
<protein>
    <submittedName>
        <fullName evidence="2">Peptidase C45 acyl-coenzyme A:6-aminopenicillanic acid acyl-transferase</fullName>
    </submittedName>
</protein>
<dbReference type="PANTHER" id="PTHR34180:SF1">
    <property type="entry name" value="BETA-ALANYL-DOPAMINE_CARCININE HYDROLASE"/>
    <property type="match status" value="1"/>
</dbReference>
<keyword evidence="3" id="KW-1185">Reference proteome</keyword>
<keyword evidence="2" id="KW-0808">Transferase</keyword>
<organism evidence="2 3">
    <name type="scientific">Sphaerobacter thermophilus (strain ATCC 49802 / DSM 20745 / KCCM 41009 / NCIMB 13125 / S 6022)</name>
    <dbReference type="NCBI Taxonomy" id="479434"/>
    <lineage>
        <taxon>Bacteria</taxon>
        <taxon>Pseudomonadati</taxon>
        <taxon>Thermomicrobiota</taxon>
        <taxon>Thermomicrobia</taxon>
        <taxon>Sphaerobacterales</taxon>
        <taxon>Sphaerobacterineae</taxon>
        <taxon>Sphaerobacteraceae</taxon>
        <taxon>Sphaerobacter</taxon>
    </lineage>
</organism>
<dbReference type="eggNOG" id="COG4927">
    <property type="taxonomic scope" value="Bacteria"/>
</dbReference>
<dbReference type="Proteomes" id="UP000002027">
    <property type="component" value="Chromosome 2"/>
</dbReference>
<dbReference type="EMBL" id="CP001824">
    <property type="protein sequence ID" value="ACZ40438.1"/>
    <property type="molecule type" value="Genomic_DNA"/>
</dbReference>
<dbReference type="InterPro" id="IPR047801">
    <property type="entry name" value="Peptidase_C45"/>
</dbReference>
<accession>D1C9E5</accession>
<dbReference type="AlphaFoldDB" id="D1C9E5"/>
<feature type="domain" description="Peptidase C45 hydrolase" evidence="1">
    <location>
        <begin position="128"/>
        <end position="353"/>
    </location>
</feature>
<dbReference type="InterPro" id="IPR047794">
    <property type="entry name" value="C45_proenzyme-like"/>
</dbReference>
<dbReference type="KEGG" id="sti:Sthe_3036"/>
<reference evidence="2 3" key="2">
    <citation type="journal article" date="2010" name="Stand. Genomic Sci.">
        <title>Complete genome sequence of Desulfohalobium retbaense type strain (HR(100)).</title>
        <authorList>
            <person name="Spring S."/>
            <person name="Nolan M."/>
            <person name="Lapidus A."/>
            <person name="Glavina Del Rio T."/>
            <person name="Copeland A."/>
            <person name="Tice H."/>
            <person name="Cheng J.F."/>
            <person name="Lucas S."/>
            <person name="Land M."/>
            <person name="Chen F."/>
            <person name="Bruce D."/>
            <person name="Goodwin L."/>
            <person name="Pitluck S."/>
            <person name="Ivanova N."/>
            <person name="Mavromatis K."/>
            <person name="Mikhailova N."/>
            <person name="Pati A."/>
            <person name="Chen A."/>
            <person name="Palaniappan K."/>
            <person name="Hauser L."/>
            <person name="Chang Y.J."/>
            <person name="Jeffries C.D."/>
            <person name="Munk C."/>
            <person name="Kiss H."/>
            <person name="Chain P."/>
            <person name="Han C."/>
            <person name="Brettin T."/>
            <person name="Detter J.C."/>
            <person name="Schuler E."/>
            <person name="Goker M."/>
            <person name="Rohde M."/>
            <person name="Bristow J."/>
            <person name="Eisen J.A."/>
            <person name="Markowitz V."/>
            <person name="Hugenholtz P."/>
            <person name="Kyrpides N.C."/>
            <person name="Klenk H.P."/>
        </authorList>
    </citation>
    <scope>NUCLEOTIDE SEQUENCE [LARGE SCALE GENOMIC DNA]</scope>
    <source>
        <strain evidence="3">ATCC 49802 / DSM 20745 / S 6022</strain>
    </source>
</reference>
<dbReference type="Gene3D" id="3.60.60.10">
    <property type="entry name" value="Penicillin V Acylase, Chain A"/>
    <property type="match status" value="1"/>
</dbReference>